<accession>A0AAV1RS78</accession>
<protein>
    <recommendedName>
        <fullName evidence="4">50S ribosomal protein L35</fullName>
    </recommendedName>
</protein>
<dbReference type="HAMAP" id="MF_00514">
    <property type="entry name" value="Ribosomal_bL35"/>
    <property type="match status" value="1"/>
</dbReference>
<dbReference type="Proteomes" id="UP001314170">
    <property type="component" value="Unassembled WGS sequence"/>
</dbReference>
<feature type="domain" description="TRF2/HOY1 PH-like" evidence="6">
    <location>
        <begin position="679"/>
        <end position="796"/>
    </location>
</feature>
<organism evidence="7 8">
    <name type="scientific">Dovyalis caffra</name>
    <dbReference type="NCBI Taxonomy" id="77055"/>
    <lineage>
        <taxon>Eukaryota</taxon>
        <taxon>Viridiplantae</taxon>
        <taxon>Streptophyta</taxon>
        <taxon>Embryophyta</taxon>
        <taxon>Tracheophyta</taxon>
        <taxon>Spermatophyta</taxon>
        <taxon>Magnoliopsida</taxon>
        <taxon>eudicotyledons</taxon>
        <taxon>Gunneridae</taxon>
        <taxon>Pentapetalae</taxon>
        <taxon>rosids</taxon>
        <taxon>fabids</taxon>
        <taxon>Malpighiales</taxon>
        <taxon>Salicaceae</taxon>
        <taxon>Flacourtieae</taxon>
        <taxon>Dovyalis</taxon>
    </lineage>
</organism>
<dbReference type="GO" id="GO:1990904">
    <property type="term" value="C:ribonucleoprotein complex"/>
    <property type="evidence" value="ECO:0007669"/>
    <property type="project" value="UniProtKB-KW"/>
</dbReference>
<dbReference type="PANTHER" id="PTHR33494:SF27">
    <property type="entry name" value="ATP-DEPENDENT DNA HELICASE"/>
    <property type="match status" value="1"/>
</dbReference>
<dbReference type="AlphaFoldDB" id="A0AAV1RS78"/>
<dbReference type="PROSITE" id="PS00936">
    <property type="entry name" value="RIBOSOMAL_L35"/>
    <property type="match status" value="1"/>
</dbReference>
<evidence type="ECO:0000313" key="7">
    <source>
        <dbReference type="EMBL" id="CAK7338139.1"/>
    </source>
</evidence>
<dbReference type="FunFam" id="4.10.410.60:FF:000001">
    <property type="entry name" value="50S ribosomal protein L35"/>
    <property type="match status" value="1"/>
</dbReference>
<evidence type="ECO:0000259" key="6">
    <source>
        <dbReference type="Pfam" id="PF24818"/>
    </source>
</evidence>
<dbReference type="GO" id="GO:0006412">
    <property type="term" value="P:translation"/>
    <property type="evidence" value="ECO:0007669"/>
    <property type="project" value="InterPro"/>
</dbReference>
<dbReference type="Gene3D" id="2.130.10.10">
    <property type="entry name" value="YVTN repeat-like/Quinoprotein amine dehydrogenase"/>
    <property type="match status" value="1"/>
</dbReference>
<dbReference type="EMBL" id="CAWUPB010001111">
    <property type="protein sequence ID" value="CAK7338139.1"/>
    <property type="molecule type" value="Genomic_DNA"/>
</dbReference>
<dbReference type="InterPro" id="IPR001706">
    <property type="entry name" value="Ribosomal_bL35"/>
</dbReference>
<keyword evidence="8" id="KW-1185">Reference proteome</keyword>
<dbReference type="InterPro" id="IPR018265">
    <property type="entry name" value="Ribosomal_bL35_CS"/>
</dbReference>
<dbReference type="SUPFAM" id="SSF143034">
    <property type="entry name" value="L35p-like"/>
    <property type="match status" value="1"/>
</dbReference>
<dbReference type="InterPro" id="IPR037229">
    <property type="entry name" value="Ribosomal_bL35_sf"/>
</dbReference>
<comment type="similarity">
    <text evidence="1 4">Belongs to the bacterial ribosomal protein bL35 family.</text>
</comment>
<dbReference type="InterPro" id="IPR015943">
    <property type="entry name" value="WD40/YVTN_repeat-like_dom_sf"/>
</dbReference>
<dbReference type="Pfam" id="PF01632">
    <property type="entry name" value="Ribosomal_L35p"/>
    <property type="match status" value="1"/>
</dbReference>
<reference evidence="7 8" key="1">
    <citation type="submission" date="2024-01" db="EMBL/GenBank/DDBJ databases">
        <authorList>
            <person name="Waweru B."/>
        </authorList>
    </citation>
    <scope>NUCLEOTIDE SEQUENCE [LARGE SCALE GENOMIC DNA]</scope>
</reference>
<evidence type="ECO:0000256" key="5">
    <source>
        <dbReference type="SAM" id="MobiDB-lite"/>
    </source>
</evidence>
<dbReference type="InterPro" id="IPR057939">
    <property type="entry name" value="TRF2_HOY1_PH"/>
</dbReference>
<evidence type="ECO:0000256" key="2">
    <source>
        <dbReference type="ARBA" id="ARBA00022980"/>
    </source>
</evidence>
<dbReference type="InterPro" id="IPR036322">
    <property type="entry name" value="WD40_repeat_dom_sf"/>
</dbReference>
<evidence type="ECO:0000256" key="1">
    <source>
        <dbReference type="ARBA" id="ARBA00006598"/>
    </source>
</evidence>
<dbReference type="GO" id="GO:0005840">
    <property type="term" value="C:ribosome"/>
    <property type="evidence" value="ECO:0007669"/>
    <property type="project" value="UniProtKB-KW"/>
</dbReference>
<sequence>MAITNLSEPPKIHRIPQLKFIDAIRWLPSPSPFQKSFITSFFDSDFQTPSLEIHSLDPSKTLTTPLFSWTPPSRISSLKSIPSLFAASTFLGSLHIFKTPEEMSVLENDMSVSKREVSVMEPVVSVVGREFHVGSIGGLDLIEGGSECLSVGEDGRVNLVDGKGSFRRVFDGNGLISYSAVKWASPAEFVTGGCGFGLQWWDLRRPGAAVAQFKGSWDHGTTSGIIHSIDIHPSRKHTCLAGGSAGTVFAWDLRRQQEPIILSSIGSSDTMTHPLSESEVWEVQYDYYTKSSNSNISSTQILPAMICSEDGILAVIEQGEEPAELLAEPCAINSFDIDRQNPSDVVCSLEWESIVILFCPLHSLPTRVSYGSAQLIPLNKVSNSLRLSSSHNISGSHSLSPLKPCTITSLTQRFQSLTVFAAKGYKMKTHKASAKRFRVTGKGKIVRRRAGKQHLLAKKNTKRKLRLSKMHAVSRSDYDNVIGALPYLKESIHGSGQQPIGKREYLSRYRRATSRTSASHPVTGAQSRNFTIPALATHLLSRAGRQNTGQRETTSSSSSSRGKRAAVKLEIVEDPSEEEYGALHKRSKASQSIQPWGAGANAIPVPVPSGQYNPLDEPSPLGLQLRKSPSLLDLIQMRLTQGNASALVTEETENQNLGVKKETKSTAASSSIDKLKASNFPASILRIGSWEYKSRYEGDLVAKCYFAKHKLVWEVLEGGLKSKIEVQWSDIMALKANCPDNGPGTLNVVLARQPLFFRETNPQPRKHTLWQATADFTDGQASIHRQHFLQCPQGLLTKHFEKLIQCDMRLNFLSRQPEMILDSPYFEQRPSVFEDLDDSKSQDFNQLESAKLSVISGFQDLASPSAAQSSSLEIEKGDPTASTSDHVSREAPSPSSGSGVCEAVDSKAQMNWDQIKVPGLRPSMSMTDLMNHIGNCISEQMTSGNPSFSGDGSECQDILEDIAEYLLSDTQQTSSSDEKRIMARVNSLCCLLQKDPASTQNLQVNGEILFEEPNNGKGVLRNHINESLHEDKFRGDNRGSEGSSIEDVSGSKQAPGMSRKDSFGDLLLHLPRIASLPKFLFNISEEDGDSQDR</sequence>
<dbReference type="PANTHER" id="PTHR33494">
    <property type="entry name" value="OS02G0793800 PROTEIN"/>
    <property type="match status" value="1"/>
</dbReference>
<dbReference type="PRINTS" id="PR00064">
    <property type="entry name" value="RIBOSOMALL35"/>
</dbReference>
<feature type="region of interest" description="Disordered" evidence="5">
    <location>
        <begin position="511"/>
        <end position="530"/>
    </location>
</feature>
<dbReference type="FunFam" id="2.130.10.10:FF:000683">
    <property type="entry name" value="WD-40 repeat protein family"/>
    <property type="match status" value="1"/>
</dbReference>
<dbReference type="GO" id="GO:0003735">
    <property type="term" value="F:structural constituent of ribosome"/>
    <property type="evidence" value="ECO:0007669"/>
    <property type="project" value="InterPro"/>
</dbReference>
<feature type="region of interest" description="Disordered" evidence="5">
    <location>
        <begin position="1026"/>
        <end position="1061"/>
    </location>
</feature>
<feature type="compositionally biased region" description="Polar residues" evidence="5">
    <location>
        <begin position="544"/>
        <end position="554"/>
    </location>
</feature>
<keyword evidence="2 4" id="KW-0689">Ribosomal protein</keyword>
<evidence type="ECO:0000256" key="3">
    <source>
        <dbReference type="ARBA" id="ARBA00023274"/>
    </source>
</evidence>
<feature type="region of interest" description="Disordered" evidence="5">
    <location>
        <begin position="866"/>
        <end position="901"/>
    </location>
</feature>
<dbReference type="Pfam" id="PF24818">
    <property type="entry name" value="PH_TRF2_HOY1"/>
    <property type="match status" value="1"/>
</dbReference>
<dbReference type="Gene3D" id="4.10.410.60">
    <property type="match status" value="1"/>
</dbReference>
<name>A0AAV1RS78_9ROSI</name>
<dbReference type="InterPro" id="IPR021137">
    <property type="entry name" value="Ribosomal_bL35-like"/>
</dbReference>
<feature type="compositionally biased region" description="Basic and acidic residues" evidence="5">
    <location>
        <begin position="1026"/>
        <end position="1039"/>
    </location>
</feature>
<comment type="caution">
    <text evidence="7">The sequence shown here is derived from an EMBL/GenBank/DDBJ whole genome shotgun (WGS) entry which is preliminary data.</text>
</comment>
<gene>
    <name evidence="7" type="ORF">DCAF_LOCUS13181</name>
</gene>
<evidence type="ECO:0000313" key="8">
    <source>
        <dbReference type="Proteomes" id="UP001314170"/>
    </source>
</evidence>
<evidence type="ECO:0000256" key="4">
    <source>
        <dbReference type="RuleBase" id="RU000568"/>
    </source>
</evidence>
<feature type="region of interest" description="Disordered" evidence="5">
    <location>
        <begin position="541"/>
        <end position="566"/>
    </location>
</feature>
<dbReference type="SUPFAM" id="SSF50978">
    <property type="entry name" value="WD40 repeat-like"/>
    <property type="match status" value="1"/>
</dbReference>
<keyword evidence="3 4" id="KW-0687">Ribonucleoprotein</keyword>
<proteinExistence type="inferred from homology"/>
<dbReference type="NCBIfam" id="TIGR00001">
    <property type="entry name" value="rpmI_bact"/>
    <property type="match status" value="1"/>
</dbReference>